<dbReference type="Proteomes" id="UP000010420">
    <property type="component" value="Unassembled WGS sequence"/>
</dbReference>
<protein>
    <recommendedName>
        <fullName evidence="3">Abortive infection protein-like C-terminal domain-containing protein</fullName>
    </recommendedName>
</protein>
<dbReference type="OrthoDB" id="2894779at2"/>
<name>L1QM30_9CLOT</name>
<evidence type="ECO:0008006" key="3">
    <source>
        <dbReference type="Google" id="ProtNLM"/>
    </source>
</evidence>
<accession>L1QM30</accession>
<evidence type="ECO:0000313" key="2">
    <source>
        <dbReference type="Proteomes" id="UP000010420"/>
    </source>
</evidence>
<dbReference type="eggNOG" id="ENOG5033QY1">
    <property type="taxonomic scope" value="Bacteria"/>
</dbReference>
<comment type="caution">
    <text evidence="1">The sequence shown here is derived from an EMBL/GenBank/DDBJ whole genome shotgun (WGS) entry which is preliminary data.</text>
</comment>
<dbReference type="HOGENOM" id="CLU_923475_0_0_9"/>
<keyword evidence="2" id="KW-1185">Reference proteome</keyword>
<reference evidence="1 2" key="1">
    <citation type="submission" date="2012-05" db="EMBL/GenBank/DDBJ databases">
        <authorList>
            <person name="Weinstock G."/>
            <person name="Sodergren E."/>
            <person name="Lobos E.A."/>
            <person name="Fulton L."/>
            <person name="Fulton R."/>
            <person name="Courtney L."/>
            <person name="Fronick C."/>
            <person name="O'Laughlin M."/>
            <person name="Godfrey J."/>
            <person name="Wilson R.M."/>
            <person name="Miner T."/>
            <person name="Farmer C."/>
            <person name="Delehaunty K."/>
            <person name="Cordes M."/>
            <person name="Minx P."/>
            <person name="Tomlinson C."/>
            <person name="Chen J."/>
            <person name="Wollam A."/>
            <person name="Pepin K.H."/>
            <person name="Bhonagiri V."/>
            <person name="Zhang X."/>
            <person name="Suruliraj S."/>
            <person name="Warren W."/>
            <person name="Mitreva M."/>
            <person name="Mardis E.R."/>
            <person name="Wilson R.K."/>
        </authorList>
    </citation>
    <scope>NUCLEOTIDE SEQUENCE [LARGE SCALE GENOMIC DNA]</scope>
    <source>
        <strain evidence="1 2">DSM 1785</strain>
    </source>
</reference>
<dbReference type="AlphaFoldDB" id="L1QM30"/>
<dbReference type="PATRIC" id="fig|545697.3.peg.671"/>
<dbReference type="EMBL" id="AMEZ01000022">
    <property type="protein sequence ID" value="EKY28627.1"/>
    <property type="molecule type" value="Genomic_DNA"/>
</dbReference>
<sequence length="301" mass="34898">MDNREIILSRIAEIMNREYFIVKNNSTFKATLRCVGLGEYFDKYSNYLTPYEYKGTFENHRNEYNVFLGLDGIFSELYQAGKHKEIINLLKELTKSFNVVSISEDMIDDFDELAKMYEVLGLSIKLKDDKILVSTCMSNDIERVGELFSVEYWLKSNYSDVYDAYQAAIDAYMHGHSGACIESCRTCIVSIFSKFKGTEGFSKWVRGVYNISGDSDKYTQQDLSQALKKDLNKDDLADFFKENRSGKLTKTKAIYMIYSMMSDYGTHRSEQENENPTVEDALFSLRLTDSILFWVYSKINR</sequence>
<gene>
    <name evidence="1" type="ORF">HMPREF0216_00680</name>
</gene>
<dbReference type="STRING" id="545697.HMPREF0216_00680"/>
<dbReference type="RefSeq" id="WP_005211014.1">
    <property type="nucleotide sequence ID" value="NZ_KB291615.1"/>
</dbReference>
<evidence type="ECO:0000313" key="1">
    <source>
        <dbReference type="EMBL" id="EKY28627.1"/>
    </source>
</evidence>
<proteinExistence type="predicted"/>
<organism evidence="1 2">
    <name type="scientific">Clostridium celatum DSM 1785</name>
    <dbReference type="NCBI Taxonomy" id="545697"/>
    <lineage>
        <taxon>Bacteria</taxon>
        <taxon>Bacillati</taxon>
        <taxon>Bacillota</taxon>
        <taxon>Clostridia</taxon>
        <taxon>Eubacteriales</taxon>
        <taxon>Clostridiaceae</taxon>
        <taxon>Clostridium</taxon>
    </lineage>
</organism>